<dbReference type="STRING" id="408015.SXIM_14420"/>
<dbReference type="PROSITE" id="PS51318">
    <property type="entry name" value="TAT"/>
    <property type="match status" value="1"/>
</dbReference>
<keyword evidence="3" id="KW-1185">Reference proteome</keyword>
<dbReference type="RefSeq" id="WP_030725935.1">
    <property type="nucleotide sequence ID" value="NZ_CBDRAA010000001.1"/>
</dbReference>
<dbReference type="AlphaFoldDB" id="A0A0F7CNF6"/>
<sequence>MSTTRRTLLAGGAGTLGGLLLGAVGAAGCAASGPVPHHELRLMVPNIPGGGYDYTARTLAVTLSDAELVEAVEVFNLTGGSGTVALTRLVHEAGNHRLLLQMGLGLVGSVTTHAERNPTRIADATPVARLVDEAEAVIVAPDSPYRTLAALVSAWRDGALRAGIGSLPGGPDHLALMLTAEAAGIAPDDVRSAVYDGGGGLLAALLSHGVDFIMSGISEYRHAIAAGELRVLAVTGERPLAGLDAPTLRESGFDLAVTNWRGLLAPPGLSERDLAGTTAVLDALHATPQWRRALRDNGWTDSYLTGADFGRFLTAENARVSRLLNAFPPVTVAAGDAQT</sequence>
<dbReference type="PATRIC" id="fig|408015.6.peg.1476"/>
<protein>
    <submittedName>
        <fullName evidence="2">C4-dicarboxylate abc transporter substrate-binding protein</fullName>
    </submittedName>
</protein>
<dbReference type="Proteomes" id="UP000034034">
    <property type="component" value="Chromosome"/>
</dbReference>
<dbReference type="Gene3D" id="3.40.190.150">
    <property type="entry name" value="Bordetella uptake gene, domain 1"/>
    <property type="match status" value="1"/>
</dbReference>
<name>A0A0F7CNF6_9ACTN</name>
<dbReference type="CDD" id="cd07012">
    <property type="entry name" value="PBP2_Bug_TTT"/>
    <property type="match status" value="1"/>
</dbReference>
<dbReference type="PANTHER" id="PTHR42928">
    <property type="entry name" value="TRICARBOXYLATE-BINDING PROTEIN"/>
    <property type="match status" value="1"/>
</dbReference>
<reference evidence="2" key="1">
    <citation type="submission" date="2019-08" db="EMBL/GenBank/DDBJ databases">
        <title>Complete genome sequence of a mangrove-derived Streptomyces xiamenensis.</title>
        <authorList>
            <person name="Xu J."/>
        </authorList>
    </citation>
    <scope>NUCLEOTIDE SEQUENCE</scope>
    <source>
        <strain evidence="2">318</strain>
    </source>
</reference>
<evidence type="ECO:0000313" key="3">
    <source>
        <dbReference type="Proteomes" id="UP000034034"/>
    </source>
</evidence>
<dbReference type="PANTHER" id="PTHR42928:SF3">
    <property type="entry name" value="UPF0065 PROTEIN YFLP"/>
    <property type="match status" value="1"/>
</dbReference>
<dbReference type="EMBL" id="CP009922">
    <property type="protein sequence ID" value="AKG42826.1"/>
    <property type="molecule type" value="Genomic_DNA"/>
</dbReference>
<dbReference type="InterPro" id="IPR042100">
    <property type="entry name" value="Bug_dom1"/>
</dbReference>
<organism evidence="2 3">
    <name type="scientific">Streptomyces xiamenensis</name>
    <dbReference type="NCBI Taxonomy" id="408015"/>
    <lineage>
        <taxon>Bacteria</taxon>
        <taxon>Bacillati</taxon>
        <taxon>Actinomycetota</taxon>
        <taxon>Actinomycetes</taxon>
        <taxon>Kitasatosporales</taxon>
        <taxon>Streptomycetaceae</taxon>
        <taxon>Streptomyces</taxon>
    </lineage>
</organism>
<dbReference type="PROSITE" id="PS51257">
    <property type="entry name" value="PROKAR_LIPOPROTEIN"/>
    <property type="match status" value="1"/>
</dbReference>
<proteinExistence type="inferred from homology"/>
<dbReference type="HOGENOM" id="CLU_045683_1_0_11"/>
<dbReference type="KEGG" id="sxi:SXIM_14420"/>
<accession>A0A0F7CNF6</accession>
<evidence type="ECO:0000313" key="2">
    <source>
        <dbReference type="EMBL" id="AKG42826.1"/>
    </source>
</evidence>
<dbReference type="SUPFAM" id="SSF53850">
    <property type="entry name" value="Periplasmic binding protein-like II"/>
    <property type="match status" value="1"/>
</dbReference>
<evidence type="ECO:0000256" key="1">
    <source>
        <dbReference type="ARBA" id="ARBA00006987"/>
    </source>
</evidence>
<comment type="similarity">
    <text evidence="1">Belongs to the UPF0065 (bug) family.</text>
</comment>
<dbReference type="Gene3D" id="3.40.190.10">
    <property type="entry name" value="Periplasmic binding protein-like II"/>
    <property type="match status" value="1"/>
</dbReference>
<dbReference type="InterPro" id="IPR006311">
    <property type="entry name" value="TAT_signal"/>
</dbReference>
<dbReference type="PIRSF" id="PIRSF017082">
    <property type="entry name" value="YflP"/>
    <property type="match status" value="1"/>
</dbReference>
<dbReference type="Pfam" id="PF03401">
    <property type="entry name" value="TctC"/>
    <property type="match status" value="1"/>
</dbReference>
<gene>
    <name evidence="2" type="ORF">SXIM_14420</name>
</gene>
<dbReference type="InterPro" id="IPR005064">
    <property type="entry name" value="BUG"/>
</dbReference>